<sequence length="267" mass="31103">MVHAQIIEKNDTKVYNSGQEDENLYNVYVVLLDSHSSNQGTRNLPKTMHFLEKSMQAISFPYINKVGRNSMPNAVAMWFGKRMEKVDGKPFNLPDTKADWTFDSFCHRYIDNETFIFKEFSAEGYKFLEKLAKQALQTMLAEDWMQGVLNWPGCWGIKTEYFRPFQVALEEKAAVLLKRTYSRSNCIEPHQDILRYLENFINSYNGVPKFGWIWLSLLGHDHESGTIHADPDFQRFLLRNKKKVSRAVPMFTAAHLFGAFLILHETQ</sequence>
<protein>
    <submittedName>
        <fullName evidence="1">Uncharacterized protein</fullName>
    </submittedName>
</protein>
<evidence type="ECO:0000313" key="2">
    <source>
        <dbReference type="Proteomes" id="UP000053660"/>
    </source>
</evidence>
<evidence type="ECO:0000313" key="1">
    <source>
        <dbReference type="EMBL" id="KHJ97895.1"/>
    </source>
</evidence>
<dbReference type="PANTHER" id="PTHR10974:SF75">
    <property type="entry name" value="SULFATASE DOMAIN-CONTAINING PROTEIN"/>
    <property type="match status" value="1"/>
</dbReference>
<dbReference type="Proteomes" id="UP000053660">
    <property type="component" value="Unassembled WGS sequence"/>
</dbReference>
<keyword evidence="2" id="KW-1185">Reference proteome</keyword>
<proteinExistence type="predicted"/>
<dbReference type="Pfam" id="PF02995">
    <property type="entry name" value="DUF229"/>
    <property type="match status" value="1"/>
</dbReference>
<gene>
    <name evidence="1" type="ORF">OESDEN_02121</name>
</gene>
<organism evidence="1 2">
    <name type="scientific">Oesophagostomum dentatum</name>
    <name type="common">Nodular worm</name>
    <dbReference type="NCBI Taxonomy" id="61180"/>
    <lineage>
        <taxon>Eukaryota</taxon>
        <taxon>Metazoa</taxon>
        <taxon>Ecdysozoa</taxon>
        <taxon>Nematoda</taxon>
        <taxon>Chromadorea</taxon>
        <taxon>Rhabditida</taxon>
        <taxon>Rhabditina</taxon>
        <taxon>Rhabditomorpha</taxon>
        <taxon>Strongyloidea</taxon>
        <taxon>Strongylidae</taxon>
        <taxon>Oesophagostomum</taxon>
    </lineage>
</organism>
<dbReference type="AlphaFoldDB" id="A0A0B1TR67"/>
<dbReference type="EMBL" id="KN549383">
    <property type="protein sequence ID" value="KHJ97895.1"/>
    <property type="molecule type" value="Genomic_DNA"/>
</dbReference>
<dbReference type="PANTHER" id="PTHR10974">
    <property type="entry name" value="FI08016P-RELATED"/>
    <property type="match status" value="1"/>
</dbReference>
<name>A0A0B1TR67_OESDE</name>
<reference evidence="1 2" key="1">
    <citation type="submission" date="2014-03" db="EMBL/GenBank/DDBJ databases">
        <title>Draft genome of the hookworm Oesophagostomum dentatum.</title>
        <authorList>
            <person name="Mitreva M."/>
        </authorList>
    </citation>
    <scope>NUCLEOTIDE SEQUENCE [LARGE SCALE GENOMIC DNA]</scope>
    <source>
        <strain evidence="1 2">OD-Hann</strain>
    </source>
</reference>
<dbReference type="OrthoDB" id="5782315at2759"/>
<dbReference type="InterPro" id="IPR004245">
    <property type="entry name" value="DUF229"/>
</dbReference>
<dbReference type="GO" id="GO:0005615">
    <property type="term" value="C:extracellular space"/>
    <property type="evidence" value="ECO:0007669"/>
    <property type="project" value="TreeGrafter"/>
</dbReference>
<accession>A0A0B1TR67</accession>